<sequence>MFLDHDSPLLQPAPDADATGSLPLPRLEPEPAVETAERIIELVFERPGSLGIEFKELAAPFVVEQVHSTGLAYGKDLQKGDRLIQVAGDEVGEAKWDDLVKKLTPRPVKVAFERPRDADLPAQGLGFGQIWSAASGFGLGKVGSAGLELTNKVSAGLDLGSQITGAAGAAALNLLGGGEEELARLREQVKTMKAAAPESELQLELNRLQAEMKSQLEASKQQQQALNQAKQNAAIESQTLRQEVEDAKQATAKAKSDLESLQLELQAARANGAESATLAQELSEAKQAAAQARSDLETLQLDLQAARANGAESATLAQELCEVRQAAAQATFDLESLQLELQAARANGAESATLAQELSEAKQAAAQAKCDLESLQLELQAARANGAESATLAQELSEAKQAAAQATSDLESLQLELQLARANGAESATLAQELREAKQAVAQAKSDLETLQFELQAARANGAESATLAQELSEAKQAAAQARSDLETLQLDLQAARANGAESATLAQELSEARQAAAQATFDLESLQLELQAARANGAESATLAQELSEAKQAAAQAKCDLESLQLELQAARANGAESATLAQELSEAKQAAAQAKCDLETLQLSAQSMESSCTSLKQQLEASIQSESETKAKLEQTLQGLPDPNQVATLEQQLQGSKEALIVLQRELHESQQLNRELRANVELDAHSLELESEVQALRAEVQRLQEETGSSKEPQQPETIEVLFALPGPLGLEFQAQQAPYIIAKIHDSGVAINLGINEGDELISVADEPVDHANWEDLVRKLSKRPVVGKFRRPAVSDSAGATTKLWSSVNSMGAQLLTAARGSGSDASAAENERLRSELLSAQELLKLKDSQLIDSESRIKQKEEALHVALRASGGTAGAGTAGIAAELAEEKSRLQQQLQHFESQLREAQRQVAQRTEESLRYRASYEEEARQKEEQRQTSISLQDRCNSLMKQFESLSATCQNLTMDSQQKAGLEGQVAELLRMNAQWQHAHSSLNAESESMRQRLMQVDELQLEVRRLEPFEAAVRDMETRLQETEQSLDEHRQALIEAQQLRSHDSGAVQRLQLEMESLQESSESQVSQLEAELMESSSAKVRLQREKDDLQRRMEELLQKQQETSEAAEDLTSLRLENKKLHQELAMAQEEQKSLNGVVERCLAKMEMDSRERPFLVDKRMVTQMLAAYLEQSNHPKAQHEILTKMADLLGFSTSEREQVGLSQKRKGPLSDDPANLSDLTDRFVDFLMEESEAG</sequence>
<feature type="region of interest" description="Disordered" evidence="2">
    <location>
        <begin position="1081"/>
        <end position="1106"/>
    </location>
</feature>
<dbReference type="InterPro" id="IPR036034">
    <property type="entry name" value="PDZ_sf"/>
</dbReference>
<dbReference type="Proteomes" id="UP001152797">
    <property type="component" value="Unassembled WGS sequence"/>
</dbReference>
<keyword evidence="1" id="KW-0175">Coiled coil</keyword>
<dbReference type="Gene3D" id="2.30.42.10">
    <property type="match status" value="1"/>
</dbReference>
<dbReference type="EMBL" id="CAMXCT020001169">
    <property type="protein sequence ID" value="CAL1140846.1"/>
    <property type="molecule type" value="Genomic_DNA"/>
</dbReference>
<dbReference type="EMBL" id="CAMXCT010001169">
    <property type="protein sequence ID" value="CAI3987471.1"/>
    <property type="molecule type" value="Genomic_DNA"/>
</dbReference>
<feature type="region of interest" description="Disordered" evidence="2">
    <location>
        <begin position="1217"/>
        <end position="1236"/>
    </location>
</feature>
<proteinExistence type="predicted"/>
<dbReference type="InterPro" id="IPR001478">
    <property type="entry name" value="PDZ"/>
</dbReference>
<evidence type="ECO:0000313" key="4">
    <source>
        <dbReference type="EMBL" id="CAI3987471.1"/>
    </source>
</evidence>
<comment type="caution">
    <text evidence="4">The sequence shown here is derived from an EMBL/GenBank/DDBJ whole genome shotgun (WGS) entry which is preliminary data.</text>
</comment>
<reference evidence="5" key="2">
    <citation type="submission" date="2024-04" db="EMBL/GenBank/DDBJ databases">
        <authorList>
            <person name="Chen Y."/>
            <person name="Shah S."/>
            <person name="Dougan E. K."/>
            <person name="Thang M."/>
            <person name="Chan C."/>
        </authorList>
    </citation>
    <scope>NUCLEOTIDE SEQUENCE [LARGE SCALE GENOMIC DNA]</scope>
</reference>
<organism evidence="4">
    <name type="scientific">Cladocopium goreaui</name>
    <dbReference type="NCBI Taxonomy" id="2562237"/>
    <lineage>
        <taxon>Eukaryota</taxon>
        <taxon>Sar</taxon>
        <taxon>Alveolata</taxon>
        <taxon>Dinophyceae</taxon>
        <taxon>Suessiales</taxon>
        <taxon>Symbiodiniaceae</taxon>
        <taxon>Cladocopium</taxon>
    </lineage>
</organism>
<name>A0A9P1FTE2_9DINO</name>
<feature type="region of interest" description="Disordered" evidence="2">
    <location>
        <begin position="1"/>
        <end position="30"/>
    </location>
</feature>
<evidence type="ECO:0000313" key="6">
    <source>
        <dbReference type="Proteomes" id="UP001152797"/>
    </source>
</evidence>
<dbReference type="EMBL" id="CAMXCT030001169">
    <property type="protein sequence ID" value="CAL4774783.1"/>
    <property type="molecule type" value="Genomic_DNA"/>
</dbReference>
<accession>A0A9P1FTE2</accession>
<reference evidence="4" key="1">
    <citation type="submission" date="2022-10" db="EMBL/GenBank/DDBJ databases">
        <authorList>
            <person name="Chen Y."/>
            <person name="Dougan E. K."/>
            <person name="Chan C."/>
            <person name="Rhodes N."/>
            <person name="Thang M."/>
        </authorList>
    </citation>
    <scope>NUCLEOTIDE SEQUENCE</scope>
</reference>
<feature type="coiled-coil region" evidence="1">
    <location>
        <begin position="175"/>
        <end position="709"/>
    </location>
</feature>
<feature type="domain" description="PDZ" evidence="3">
    <location>
        <begin position="48"/>
        <end position="116"/>
    </location>
</feature>
<feature type="compositionally biased region" description="Low complexity" evidence="2">
    <location>
        <begin position="1081"/>
        <end position="1090"/>
    </location>
</feature>
<feature type="coiled-coil region" evidence="1">
    <location>
        <begin position="890"/>
        <end position="924"/>
    </location>
</feature>
<dbReference type="AlphaFoldDB" id="A0A9P1FTE2"/>
<evidence type="ECO:0000313" key="5">
    <source>
        <dbReference type="EMBL" id="CAL1140846.1"/>
    </source>
</evidence>
<gene>
    <name evidence="4" type="ORF">C1SCF055_LOCUS14739</name>
</gene>
<protein>
    <recommendedName>
        <fullName evidence="3">PDZ domain-containing protein</fullName>
    </recommendedName>
</protein>
<evidence type="ECO:0000256" key="2">
    <source>
        <dbReference type="SAM" id="MobiDB-lite"/>
    </source>
</evidence>
<evidence type="ECO:0000259" key="3">
    <source>
        <dbReference type="SMART" id="SM00228"/>
    </source>
</evidence>
<dbReference type="SMART" id="SM00228">
    <property type="entry name" value="PDZ"/>
    <property type="match status" value="2"/>
</dbReference>
<keyword evidence="6" id="KW-1185">Reference proteome</keyword>
<dbReference type="OrthoDB" id="425925at2759"/>
<evidence type="ECO:0000256" key="1">
    <source>
        <dbReference type="SAM" id="Coils"/>
    </source>
</evidence>
<dbReference type="SUPFAM" id="SSF50156">
    <property type="entry name" value="PDZ domain-like"/>
    <property type="match status" value="2"/>
</dbReference>
<feature type="domain" description="PDZ" evidence="3">
    <location>
        <begin position="730"/>
        <end position="798"/>
    </location>
</feature>